<keyword evidence="3" id="KW-1185">Reference proteome</keyword>
<reference evidence="2 3" key="1">
    <citation type="submission" date="2020-12" db="EMBL/GenBank/DDBJ databases">
        <title>Metabolic potential, ecology and presence of endohyphal bacteria is reflected in genomic diversity of Mucoromycotina.</title>
        <authorList>
            <person name="Muszewska A."/>
            <person name="Okrasinska A."/>
            <person name="Steczkiewicz K."/>
            <person name="Drgas O."/>
            <person name="Orlowska M."/>
            <person name="Perlinska-Lenart U."/>
            <person name="Aleksandrzak-Piekarczyk T."/>
            <person name="Szatraj K."/>
            <person name="Zielenkiewicz U."/>
            <person name="Pilsyk S."/>
            <person name="Malc E."/>
            <person name="Mieczkowski P."/>
            <person name="Kruszewska J.S."/>
            <person name="Biernat P."/>
            <person name="Pawlowska J."/>
        </authorList>
    </citation>
    <scope>NUCLEOTIDE SEQUENCE [LARGE SCALE GENOMIC DNA]</scope>
    <source>
        <strain evidence="2 3">CBS 142.35</strain>
    </source>
</reference>
<dbReference type="Proteomes" id="UP000646827">
    <property type="component" value="Unassembled WGS sequence"/>
</dbReference>
<protein>
    <submittedName>
        <fullName evidence="2">Uncharacterized protein</fullName>
    </submittedName>
</protein>
<sequence length="296" mass="34218">MTLLAHEPLFMPPYRIANSPVGGAAAAAIAATKGSKEFVVLIMDIDKLITDKVNSIMKLVDKLGYIAVFFFLVVLYTNKEYLAPYFEIEKGLFLLYHLVSGIAGKDDIDKFILQSSFFNFYKKFWMNEENYNRINKIVIDAMDNMFSSIRLRILSAHKYNPQLFKHVTLIIDGHDSRINYTDTEIKHSRLYSYKFKKNGIRTQFVSDMNDMIIYTSKSDYCSDSSDGSMFLNMKLYRKINTKDTIAIDGGYTLFVKQFVDLSASKNYKFTDDNFVYPIQKNPGENLTITEDHFNKF</sequence>
<gene>
    <name evidence="2" type="ORF">INT45_013964</name>
</gene>
<evidence type="ECO:0000313" key="3">
    <source>
        <dbReference type="Proteomes" id="UP000646827"/>
    </source>
</evidence>
<dbReference type="AlphaFoldDB" id="A0A8H7RUD9"/>
<accession>A0A8H7RUD9</accession>
<keyword evidence="1" id="KW-0812">Transmembrane</keyword>
<comment type="caution">
    <text evidence="2">The sequence shown here is derived from an EMBL/GenBank/DDBJ whole genome shotgun (WGS) entry which is preliminary data.</text>
</comment>
<keyword evidence="1" id="KW-0472">Membrane</keyword>
<evidence type="ECO:0000313" key="2">
    <source>
        <dbReference type="EMBL" id="KAG2217219.1"/>
    </source>
</evidence>
<organism evidence="2 3">
    <name type="scientific">Circinella minor</name>
    <dbReference type="NCBI Taxonomy" id="1195481"/>
    <lineage>
        <taxon>Eukaryota</taxon>
        <taxon>Fungi</taxon>
        <taxon>Fungi incertae sedis</taxon>
        <taxon>Mucoromycota</taxon>
        <taxon>Mucoromycotina</taxon>
        <taxon>Mucoromycetes</taxon>
        <taxon>Mucorales</taxon>
        <taxon>Lichtheimiaceae</taxon>
        <taxon>Circinella</taxon>
    </lineage>
</organism>
<evidence type="ECO:0000256" key="1">
    <source>
        <dbReference type="SAM" id="Phobius"/>
    </source>
</evidence>
<feature type="transmembrane region" description="Helical" evidence="1">
    <location>
        <begin position="59"/>
        <end position="77"/>
    </location>
</feature>
<name>A0A8H7RUD9_9FUNG</name>
<proteinExistence type="predicted"/>
<dbReference type="OrthoDB" id="2249388at2759"/>
<dbReference type="EMBL" id="JAEPRB010000316">
    <property type="protein sequence ID" value="KAG2217219.1"/>
    <property type="molecule type" value="Genomic_DNA"/>
</dbReference>
<keyword evidence="1" id="KW-1133">Transmembrane helix</keyword>